<dbReference type="Gene3D" id="3.30.450.20">
    <property type="entry name" value="PAS domain"/>
    <property type="match status" value="1"/>
</dbReference>
<dbReference type="Pfam" id="PF00989">
    <property type="entry name" value="PAS"/>
    <property type="match status" value="1"/>
</dbReference>
<proteinExistence type="predicted"/>
<feature type="compositionally biased region" description="Basic residues" evidence="1">
    <location>
        <begin position="13"/>
        <end position="22"/>
    </location>
</feature>
<dbReference type="InterPro" id="IPR000014">
    <property type="entry name" value="PAS"/>
</dbReference>
<evidence type="ECO:0000313" key="3">
    <source>
        <dbReference type="EMBL" id="SPD76125.1"/>
    </source>
</evidence>
<dbReference type="CDD" id="cd00130">
    <property type="entry name" value="PAS"/>
    <property type="match status" value="1"/>
</dbReference>
<evidence type="ECO:0000259" key="2">
    <source>
        <dbReference type="PROSITE" id="PS50112"/>
    </source>
</evidence>
<dbReference type="PROSITE" id="PS50112">
    <property type="entry name" value="PAS"/>
    <property type="match status" value="1"/>
</dbReference>
<protein>
    <recommendedName>
        <fullName evidence="2">PAS domain-containing protein</fullName>
    </recommendedName>
</protein>
<feature type="compositionally biased region" description="Basic and acidic residues" evidence="1">
    <location>
        <begin position="23"/>
        <end position="34"/>
    </location>
</feature>
<dbReference type="NCBIfam" id="TIGR00229">
    <property type="entry name" value="sensory_box"/>
    <property type="match status" value="1"/>
</dbReference>
<dbReference type="AlphaFoldDB" id="A0A445N339"/>
<dbReference type="GO" id="GO:0006355">
    <property type="term" value="P:regulation of DNA-templated transcription"/>
    <property type="evidence" value="ECO:0007669"/>
    <property type="project" value="InterPro"/>
</dbReference>
<dbReference type="InterPro" id="IPR035965">
    <property type="entry name" value="PAS-like_dom_sf"/>
</dbReference>
<sequence>MGGSPTHEELAKQARKLKRQIAKQKEEENTLRASEEKYRSMVETTSDIIWEVDSHGVFSYVNPSVNTILGYKPEELIGRSFFSQMEPA</sequence>
<feature type="compositionally biased region" description="Basic and acidic residues" evidence="1">
    <location>
        <begin position="1"/>
        <end position="12"/>
    </location>
</feature>
<dbReference type="EMBL" id="OJIN01000230">
    <property type="protein sequence ID" value="SPD76125.1"/>
    <property type="molecule type" value="Genomic_DNA"/>
</dbReference>
<evidence type="ECO:0000256" key="1">
    <source>
        <dbReference type="SAM" id="MobiDB-lite"/>
    </source>
</evidence>
<dbReference type="InterPro" id="IPR013767">
    <property type="entry name" value="PAS_fold"/>
</dbReference>
<reference evidence="3" key="1">
    <citation type="submission" date="2018-01" db="EMBL/GenBank/DDBJ databases">
        <authorList>
            <person name="Regsiter A."/>
            <person name="William W."/>
        </authorList>
    </citation>
    <scope>NUCLEOTIDE SEQUENCE</scope>
    <source>
        <strain evidence="3">TRIP AH-1</strain>
    </source>
</reference>
<dbReference type="SUPFAM" id="SSF55785">
    <property type="entry name" value="PYP-like sensor domain (PAS domain)"/>
    <property type="match status" value="1"/>
</dbReference>
<organism evidence="3">
    <name type="scientific">uncultured Desulfobacterium sp</name>
    <dbReference type="NCBI Taxonomy" id="201089"/>
    <lineage>
        <taxon>Bacteria</taxon>
        <taxon>Pseudomonadati</taxon>
        <taxon>Thermodesulfobacteriota</taxon>
        <taxon>Desulfobacteria</taxon>
        <taxon>Desulfobacterales</taxon>
        <taxon>Desulfobacteriaceae</taxon>
        <taxon>Desulfobacterium</taxon>
        <taxon>environmental samples</taxon>
    </lineage>
</organism>
<name>A0A445N339_9BACT</name>
<gene>
    <name evidence="3" type="ORF">PITCH_A840011</name>
</gene>
<accession>A0A445N339</accession>
<feature type="domain" description="PAS" evidence="2">
    <location>
        <begin position="34"/>
        <end position="88"/>
    </location>
</feature>
<feature type="region of interest" description="Disordered" evidence="1">
    <location>
        <begin position="1"/>
        <end position="34"/>
    </location>
</feature>